<reference evidence="1 2" key="2">
    <citation type="journal article" date="2009" name="BMC Genomics">
        <title>Identification of transcriptional signals in Encephalitozoon cuniculi widespread among Microsporidia phylum: support for accurate structural genome annotation.</title>
        <authorList>
            <person name="Peyretaillade E."/>
            <person name="Goncalves O."/>
            <person name="Terrat S."/>
            <person name="Dugat-Bony E."/>
            <person name="Wincker P."/>
            <person name="Cornman R.S."/>
            <person name="Evans J.D."/>
            <person name="Delbac F."/>
            <person name="Peyret P."/>
        </authorList>
    </citation>
    <scope>NUCLEOTIDE SEQUENCE [LARGE SCALE GENOMIC DNA]</scope>
    <source>
        <strain evidence="1 2">GB-M1</strain>
    </source>
</reference>
<dbReference type="GeneID" id="859697"/>
<organism evidence="1 2">
    <name type="scientific">Encephalitozoon cuniculi (strain GB-M1)</name>
    <name type="common">Microsporidian parasite</name>
    <dbReference type="NCBI Taxonomy" id="284813"/>
    <lineage>
        <taxon>Eukaryota</taxon>
        <taxon>Fungi</taxon>
        <taxon>Fungi incertae sedis</taxon>
        <taxon>Microsporidia</taxon>
        <taxon>Unikaryonidae</taxon>
        <taxon>Encephalitozoon</taxon>
    </lineage>
</organism>
<evidence type="ECO:0000313" key="1">
    <source>
        <dbReference type="EMBL" id="CAD26451.1"/>
    </source>
</evidence>
<accession>Q8SUM0</accession>
<name>Q8SUM0_ENCCU</name>
<keyword evidence="2" id="KW-1185">Reference proteome</keyword>
<sequence length="147" mass="17709">MTRKFLNILKERTGVESITREQVRGIRRLVKKAREWDERKAQRYAKSAGKISDEEYSRLWSIDSYVISDSDKEKLKNLDQKTVFNNIMWLSRNAEKIDSNMKKFLGMHVWVVNYWIKTVGSATVRKFLRENNYSGEFVYFLYRYFNL</sequence>
<evidence type="ECO:0000313" key="2">
    <source>
        <dbReference type="Proteomes" id="UP000000819"/>
    </source>
</evidence>
<reference evidence="1 2" key="1">
    <citation type="journal article" date="2001" name="Nature">
        <title>Genome sequence and gene compaction of the eukaryote parasite Encephalitozoon cuniculi.</title>
        <authorList>
            <person name="Katinka M.D."/>
            <person name="Duprat S."/>
            <person name="Cornillot E."/>
            <person name="Metenier G."/>
            <person name="Thomarat F."/>
            <person name="Prensier G."/>
            <person name="Barbe V."/>
            <person name="Peyretaillade E."/>
            <person name="Brottier P."/>
            <person name="Wincker P."/>
            <person name="Delbac F."/>
            <person name="El Alaoui H."/>
            <person name="Peyret P."/>
            <person name="Saurin W."/>
            <person name="Gouy M."/>
            <person name="Weissenbach J."/>
            <person name="Vivares C.P."/>
        </authorList>
    </citation>
    <scope>NUCLEOTIDE SEQUENCE [LARGE SCALE GENOMIC DNA]</scope>
    <source>
        <strain evidence="1 2">GB-M1</strain>
    </source>
</reference>
<dbReference type="SMR" id="Q8SUM0"/>
<protein>
    <submittedName>
        <fullName evidence="1">Uncharacterized protein</fullName>
    </submittedName>
</protein>
<proteinExistence type="predicted"/>
<dbReference type="AlphaFoldDB" id="Q8SUM0"/>
<dbReference type="VEuPathDB" id="MicrosporidiaDB:ECU08_1470"/>
<dbReference type="RefSeq" id="NP_597275.1">
    <property type="nucleotide sequence ID" value="NM_001041884.1"/>
</dbReference>
<dbReference type="KEGG" id="ecu:ECU08_1470"/>
<dbReference type="Proteomes" id="UP000000819">
    <property type="component" value="Chromosome VIII"/>
</dbReference>
<dbReference type="InParanoid" id="Q8SUM0"/>
<dbReference type="OrthoDB" id="2190021at2759"/>
<gene>
    <name evidence="1" type="ordered locus">ECU08_1470</name>
</gene>
<dbReference type="EMBL" id="AL590448">
    <property type="protein sequence ID" value="CAD26451.1"/>
    <property type="molecule type" value="Genomic_DNA"/>
</dbReference>
<dbReference type="HOGENOM" id="CLU_1768034_0_0_1"/>